<dbReference type="InterPro" id="IPR000157">
    <property type="entry name" value="TIR_dom"/>
</dbReference>
<reference evidence="3" key="1">
    <citation type="submission" date="2025-08" db="UniProtKB">
        <authorList>
            <consortium name="RefSeq"/>
        </authorList>
    </citation>
    <scope>IDENTIFICATION</scope>
</reference>
<dbReference type="InterPro" id="IPR035897">
    <property type="entry name" value="Toll_tir_struct_dom_sf"/>
</dbReference>
<proteinExistence type="predicted"/>
<dbReference type="InterPro" id="IPR011990">
    <property type="entry name" value="TPR-like_helical_dom_sf"/>
</dbReference>
<evidence type="ECO:0000313" key="2">
    <source>
        <dbReference type="Proteomes" id="UP000694845"/>
    </source>
</evidence>
<dbReference type="SUPFAM" id="SSF52200">
    <property type="entry name" value="Toll/Interleukin receptor TIR domain"/>
    <property type="match status" value="1"/>
</dbReference>
<dbReference type="PROSITE" id="PS50104">
    <property type="entry name" value="TIR"/>
    <property type="match status" value="1"/>
</dbReference>
<dbReference type="GO" id="GO:0007165">
    <property type="term" value="P:signal transduction"/>
    <property type="evidence" value="ECO:0007669"/>
    <property type="project" value="InterPro"/>
</dbReference>
<dbReference type="InterPro" id="IPR042342">
    <property type="entry name" value="TTC22"/>
</dbReference>
<feature type="domain" description="TIR" evidence="1">
    <location>
        <begin position="492"/>
        <end position="635"/>
    </location>
</feature>
<name>A0A8B7YW96_ACAPL</name>
<protein>
    <submittedName>
        <fullName evidence="3">Uncharacterized protein LOC110982569</fullName>
    </submittedName>
</protein>
<dbReference type="RefSeq" id="XP_022096760.1">
    <property type="nucleotide sequence ID" value="XM_022241068.1"/>
</dbReference>
<organism evidence="2 3">
    <name type="scientific">Acanthaster planci</name>
    <name type="common">Crown-of-thorns starfish</name>
    <dbReference type="NCBI Taxonomy" id="133434"/>
    <lineage>
        <taxon>Eukaryota</taxon>
        <taxon>Metazoa</taxon>
        <taxon>Echinodermata</taxon>
        <taxon>Eleutherozoa</taxon>
        <taxon>Asterozoa</taxon>
        <taxon>Asteroidea</taxon>
        <taxon>Valvatacea</taxon>
        <taxon>Valvatida</taxon>
        <taxon>Acanthasteridae</taxon>
        <taxon>Acanthaster</taxon>
    </lineage>
</organism>
<dbReference type="PANTHER" id="PTHR16253">
    <property type="entry name" value="TETRATRICOPEPTIDE REPEAT PROTEIN 22"/>
    <property type="match status" value="1"/>
</dbReference>
<dbReference type="SMART" id="SM00028">
    <property type="entry name" value="TPR"/>
    <property type="match status" value="4"/>
</dbReference>
<accession>A0A8B7YW96</accession>
<evidence type="ECO:0000259" key="1">
    <source>
        <dbReference type="PROSITE" id="PS50104"/>
    </source>
</evidence>
<dbReference type="KEGG" id="aplc:110982569"/>
<keyword evidence="2" id="KW-1185">Reference proteome</keyword>
<dbReference type="SUPFAM" id="SSF48452">
    <property type="entry name" value="TPR-like"/>
    <property type="match status" value="1"/>
</dbReference>
<dbReference type="Proteomes" id="UP000694845">
    <property type="component" value="Unplaced"/>
</dbReference>
<gene>
    <name evidence="3" type="primary">LOC110982569</name>
</gene>
<sequence>MANESLLSETAESLGCHLSWPELRPCVVNKETLRLEEEVLAKEEWDFNDRPTYYTAIGNLQGFIAFHLNNHQKAQAFFQDVLGKDERNINALGNLAFLHKKLYQFDKYRKYYGKLMELLSRNCTKAERAMAYADKAHAIRHLEKKRCFRYMRFIERAVALGRDCDGPQRAEWLFDYALALYKRDLQVLYLQELAGEASFVPSHSEWYCNERILRGFKKACHYFMEVARTSTSRDYQALSWVFLGILVNNDPDHRSIAMAFPDVPELHHVTAEQCLEKGLEMHPEYHAVIRRVGSEYVKLGQYQKAKPLLEKSLGKLESQFVYRHLGVMYLGIYSRSEKDKQTEQGRDFLQAAAENFTRALEIGKYPGDYSDLGYIYFLQGCIDEAISNFAHAIDSEYDEYFDPVQNHQRWARCLEEFNDLEGSSLQRAEAERVREEILRTPLAEDHHSAYFNDDFDYYSTVEKPNYVRILEDYHFVAPPRPEQNSTLRKCTYRYDFFVWHADRDSRWAEVFVQKLETEHRLVGCMQSRDVEGGRYVSEAFVDCLKCSYKFVIILTPHPLDPSPDDTIPKSVGWERFAVEQALFEANNHRGGPREYILPVVLRDCSLPATLQTVPAVKCKEGQILTKHWQELVRQLTQSARCSDKL</sequence>
<dbReference type="PANTHER" id="PTHR16253:SF1">
    <property type="entry name" value="TIR DOMAIN-CONTAINING PROTEIN"/>
    <property type="match status" value="1"/>
</dbReference>
<dbReference type="GeneID" id="110982569"/>
<dbReference type="InterPro" id="IPR019734">
    <property type="entry name" value="TPR_rpt"/>
</dbReference>
<dbReference type="Gene3D" id="1.25.40.10">
    <property type="entry name" value="Tetratricopeptide repeat domain"/>
    <property type="match status" value="2"/>
</dbReference>
<evidence type="ECO:0000313" key="3">
    <source>
        <dbReference type="RefSeq" id="XP_022096760.1"/>
    </source>
</evidence>
<dbReference type="Gene3D" id="3.40.50.10140">
    <property type="entry name" value="Toll/interleukin-1 receptor homology (TIR) domain"/>
    <property type="match status" value="1"/>
</dbReference>
<dbReference type="AlphaFoldDB" id="A0A8B7YW96"/>